<dbReference type="AlphaFoldDB" id="A0AAW2K4Y0"/>
<keyword evidence="4" id="KW-0677">Repeat</keyword>
<dbReference type="GO" id="GO:0000932">
    <property type="term" value="C:P-body"/>
    <property type="evidence" value="ECO:0007669"/>
    <property type="project" value="TreeGrafter"/>
</dbReference>
<evidence type="ECO:0000256" key="5">
    <source>
        <dbReference type="SAM" id="MobiDB-lite"/>
    </source>
</evidence>
<feature type="region of interest" description="Disordered" evidence="5">
    <location>
        <begin position="133"/>
        <end position="189"/>
    </location>
</feature>
<sequence>MANSASEVSLPSEPKTDVEVNIQDVVISNDARNVEVEVKVVGETRFSQNNDVAPRQELQTFVTENKEKSFCSQASDLGIEMARECHALSPETYRVEEARQFNGTGETDTVAQPSTVGEVDDAKDLQGKVIESQTTVPTQHQPGPNAKGKKQKGKSAHGSRSSSPTRIAFNSPDSCNEPGVSSGNPPIDNALPQILSMQETLTQLVNMQKEMQKQIAMVVAVPVSKEGKRLEATLGRIMEKAVKANTDALWARFQEENAKQDKGCTGAHATVNKYD</sequence>
<dbReference type="EMBL" id="JACGWJ010000030">
    <property type="protein sequence ID" value="KAL0301031.1"/>
    <property type="molecule type" value="Genomic_DNA"/>
</dbReference>
<proteinExistence type="predicted"/>
<evidence type="ECO:0000256" key="1">
    <source>
        <dbReference type="ARBA" id="ARBA00004496"/>
    </source>
</evidence>
<accession>A0AAW2K4Y0</accession>
<organism evidence="6">
    <name type="scientific">Sesamum radiatum</name>
    <name type="common">Black benniseed</name>
    <dbReference type="NCBI Taxonomy" id="300843"/>
    <lineage>
        <taxon>Eukaryota</taxon>
        <taxon>Viridiplantae</taxon>
        <taxon>Streptophyta</taxon>
        <taxon>Embryophyta</taxon>
        <taxon>Tracheophyta</taxon>
        <taxon>Spermatophyta</taxon>
        <taxon>Magnoliopsida</taxon>
        <taxon>eudicotyledons</taxon>
        <taxon>Gunneridae</taxon>
        <taxon>Pentapetalae</taxon>
        <taxon>asterids</taxon>
        <taxon>lamiids</taxon>
        <taxon>Lamiales</taxon>
        <taxon>Pedaliaceae</taxon>
        <taxon>Sesamum</taxon>
    </lineage>
</organism>
<evidence type="ECO:0000313" key="6">
    <source>
        <dbReference type="EMBL" id="KAL0301031.1"/>
    </source>
</evidence>
<reference evidence="6" key="2">
    <citation type="journal article" date="2024" name="Plant">
        <title>Genomic evolution and insights into agronomic trait innovations of Sesamum species.</title>
        <authorList>
            <person name="Miao H."/>
            <person name="Wang L."/>
            <person name="Qu L."/>
            <person name="Liu H."/>
            <person name="Sun Y."/>
            <person name="Le M."/>
            <person name="Wang Q."/>
            <person name="Wei S."/>
            <person name="Zheng Y."/>
            <person name="Lin W."/>
            <person name="Duan Y."/>
            <person name="Cao H."/>
            <person name="Xiong S."/>
            <person name="Wang X."/>
            <person name="Wei L."/>
            <person name="Li C."/>
            <person name="Ma Q."/>
            <person name="Ju M."/>
            <person name="Zhao R."/>
            <person name="Li G."/>
            <person name="Mu C."/>
            <person name="Tian Q."/>
            <person name="Mei H."/>
            <person name="Zhang T."/>
            <person name="Gao T."/>
            <person name="Zhang H."/>
        </authorList>
    </citation>
    <scope>NUCLEOTIDE SEQUENCE</scope>
    <source>
        <strain evidence="6">G02</strain>
    </source>
</reference>
<dbReference type="InterPro" id="IPR045152">
    <property type="entry name" value="EDC4-like"/>
</dbReference>
<keyword evidence="3" id="KW-0853">WD repeat</keyword>
<feature type="compositionally biased region" description="Polar residues" evidence="5">
    <location>
        <begin position="133"/>
        <end position="142"/>
    </location>
</feature>
<evidence type="ECO:0000256" key="2">
    <source>
        <dbReference type="ARBA" id="ARBA00022490"/>
    </source>
</evidence>
<dbReference type="GO" id="GO:0031087">
    <property type="term" value="P:deadenylation-independent decapping of nuclear-transcribed mRNA"/>
    <property type="evidence" value="ECO:0007669"/>
    <property type="project" value="InterPro"/>
</dbReference>
<keyword evidence="2" id="KW-0963">Cytoplasm</keyword>
<protein>
    <submittedName>
        <fullName evidence="6">Varicose-related protein</fullName>
    </submittedName>
</protein>
<comment type="caution">
    <text evidence="6">The sequence shown here is derived from an EMBL/GenBank/DDBJ whole genome shotgun (WGS) entry which is preliminary data.</text>
</comment>
<dbReference type="PANTHER" id="PTHR15598:SF5">
    <property type="entry name" value="ENHANCER OF MRNA-DECAPPING PROTEIN 4"/>
    <property type="match status" value="1"/>
</dbReference>
<comment type="subcellular location">
    <subcellularLocation>
        <location evidence="1">Cytoplasm</location>
    </subcellularLocation>
</comment>
<name>A0AAW2K4Y0_SESRA</name>
<reference evidence="6" key="1">
    <citation type="submission" date="2020-06" db="EMBL/GenBank/DDBJ databases">
        <authorList>
            <person name="Li T."/>
            <person name="Hu X."/>
            <person name="Zhang T."/>
            <person name="Song X."/>
            <person name="Zhang H."/>
            <person name="Dai N."/>
            <person name="Sheng W."/>
            <person name="Hou X."/>
            <person name="Wei L."/>
        </authorList>
    </citation>
    <scope>NUCLEOTIDE SEQUENCE</scope>
    <source>
        <strain evidence="6">G02</strain>
        <tissue evidence="6">Leaf</tissue>
    </source>
</reference>
<feature type="compositionally biased region" description="Polar residues" evidence="5">
    <location>
        <begin position="171"/>
        <end position="184"/>
    </location>
</feature>
<dbReference type="PANTHER" id="PTHR15598">
    <property type="entry name" value="ENHANCER OF MRNA-DECAPPING PROTEIN 4"/>
    <property type="match status" value="1"/>
</dbReference>
<evidence type="ECO:0000256" key="4">
    <source>
        <dbReference type="ARBA" id="ARBA00022737"/>
    </source>
</evidence>
<gene>
    <name evidence="6" type="ORF">Sradi_6379900</name>
</gene>
<feature type="compositionally biased region" description="Basic residues" evidence="5">
    <location>
        <begin position="147"/>
        <end position="157"/>
    </location>
</feature>
<evidence type="ECO:0000256" key="3">
    <source>
        <dbReference type="ARBA" id="ARBA00022574"/>
    </source>
</evidence>